<evidence type="ECO:0000313" key="2">
    <source>
        <dbReference type="Proteomes" id="UP000830583"/>
    </source>
</evidence>
<reference evidence="1" key="1">
    <citation type="submission" date="2022-04" db="EMBL/GenBank/DDBJ databases">
        <title>Consumption of N2O by Flavobacterium azooxidireducens sp. nov. isolated from Decomposing Leaf Litter of Phragmites australis (Cav.).</title>
        <authorList>
            <person name="Behrendt U."/>
            <person name="Spanner T."/>
            <person name="Augustin J."/>
            <person name="Horn M.A."/>
            <person name="Kolb S."/>
            <person name="Ulrich A."/>
        </authorList>
    </citation>
    <scope>NUCLEOTIDE SEQUENCE</scope>
    <source>
        <strain evidence="1">IGB 4-14</strain>
    </source>
</reference>
<dbReference type="Gene3D" id="3.10.450.590">
    <property type="match status" value="1"/>
</dbReference>
<dbReference type="Proteomes" id="UP000830583">
    <property type="component" value="Chromosome"/>
</dbReference>
<dbReference type="RefSeq" id="WP_248433658.1">
    <property type="nucleotide sequence ID" value="NZ_CP096205.1"/>
</dbReference>
<evidence type="ECO:0000313" key="1">
    <source>
        <dbReference type="EMBL" id="UPQ78710.1"/>
    </source>
</evidence>
<sequence length="155" mass="17966">MKKVVLFGCLLVLIGCKSTSTSKADKKPEFVKLNLSEVSSVKKNRAYELGKRVLNTCNTSSFKPFTTEEATDEVLRKINKEKISTTCKNILQVFGQFKDIKLVEVIRYDDDKITLFRYKCDYEKKYKIKELRVSINDENKITAITTKDWNDTYNP</sequence>
<proteinExistence type="predicted"/>
<protein>
    <recommendedName>
        <fullName evidence="3">Lipoprotein</fullName>
    </recommendedName>
</protein>
<accession>A0ABY4KD38</accession>
<keyword evidence="2" id="KW-1185">Reference proteome</keyword>
<organism evidence="1 2">
    <name type="scientific">Flavobacterium azooxidireducens</name>
    <dbReference type="NCBI Taxonomy" id="1871076"/>
    <lineage>
        <taxon>Bacteria</taxon>
        <taxon>Pseudomonadati</taxon>
        <taxon>Bacteroidota</taxon>
        <taxon>Flavobacteriia</taxon>
        <taxon>Flavobacteriales</taxon>
        <taxon>Flavobacteriaceae</taxon>
        <taxon>Flavobacterium</taxon>
    </lineage>
</organism>
<name>A0ABY4KD38_9FLAO</name>
<dbReference type="EMBL" id="CP096205">
    <property type="protein sequence ID" value="UPQ78710.1"/>
    <property type="molecule type" value="Genomic_DNA"/>
</dbReference>
<dbReference type="PROSITE" id="PS51257">
    <property type="entry name" value="PROKAR_LIPOPROTEIN"/>
    <property type="match status" value="1"/>
</dbReference>
<gene>
    <name evidence="1" type="ORF">M0M57_13915</name>
</gene>
<evidence type="ECO:0008006" key="3">
    <source>
        <dbReference type="Google" id="ProtNLM"/>
    </source>
</evidence>